<organism evidence="1 2">
    <name type="scientific">Mycena chlorophos</name>
    <name type="common">Agaric fungus</name>
    <name type="synonym">Agaricus chlorophos</name>
    <dbReference type="NCBI Taxonomy" id="658473"/>
    <lineage>
        <taxon>Eukaryota</taxon>
        <taxon>Fungi</taxon>
        <taxon>Dikarya</taxon>
        <taxon>Basidiomycota</taxon>
        <taxon>Agaricomycotina</taxon>
        <taxon>Agaricomycetes</taxon>
        <taxon>Agaricomycetidae</taxon>
        <taxon>Agaricales</taxon>
        <taxon>Marasmiineae</taxon>
        <taxon>Mycenaceae</taxon>
        <taxon>Mycena</taxon>
    </lineage>
</organism>
<protein>
    <submittedName>
        <fullName evidence="1">Uncharacterized protein</fullName>
    </submittedName>
</protein>
<evidence type="ECO:0000313" key="1">
    <source>
        <dbReference type="EMBL" id="GAT42723.1"/>
    </source>
</evidence>
<accession>A0ABQ0KVE2</accession>
<keyword evidence="2" id="KW-1185">Reference proteome</keyword>
<name>A0ABQ0KVE2_MYCCL</name>
<reference evidence="1" key="1">
    <citation type="submission" date="2014-09" db="EMBL/GenBank/DDBJ databases">
        <title>Genome sequence of the luminous mushroom Mycena chlorophos for searching fungal bioluminescence genes.</title>
        <authorList>
            <person name="Tanaka Y."/>
            <person name="Kasuga D."/>
            <person name="Oba Y."/>
            <person name="Hase S."/>
            <person name="Sato K."/>
            <person name="Oba Y."/>
            <person name="Sakakibara Y."/>
        </authorList>
    </citation>
    <scope>NUCLEOTIDE SEQUENCE</scope>
</reference>
<proteinExistence type="predicted"/>
<dbReference type="EMBL" id="DF838221">
    <property type="protein sequence ID" value="GAT42723.1"/>
    <property type="molecule type" value="Genomic_DNA"/>
</dbReference>
<feature type="non-terminal residue" evidence="1">
    <location>
        <position position="295"/>
    </location>
</feature>
<evidence type="ECO:0000313" key="2">
    <source>
        <dbReference type="Proteomes" id="UP000815677"/>
    </source>
</evidence>
<gene>
    <name evidence="1" type="ORF">MCHLO_00426</name>
</gene>
<dbReference type="Proteomes" id="UP000815677">
    <property type="component" value="Unassembled WGS sequence"/>
</dbReference>
<sequence length="295" mass="32065">MVTYGPGETPQLSYRARLKCKGGYSCPHADQSLAKAPRRFFNPEILHAMVAAEQRTCAQEGSTEAQRVTEFISLIKKHKCAAPNCKGRPILVRSQFTDGPPMFIGCSGWSRTSKTGHRRQKITVNYEMFEKAWHGEAMLDDTLKDTKPCAGFVPPSTGLKKSFCDHSHVLNGVAQPRARIKHEPCHIKITIFFPVDPTIRKALILVDPAIPHSHPLAGFTKLTESVKAMYNTVIAEAGPLVGQTVQSVDSSTAAKTTFGGLTPGEFAPALQSNVVKSKLIKQAKGKVFTAGVGIP</sequence>